<feature type="transmembrane region" description="Helical" evidence="3">
    <location>
        <begin position="63"/>
        <end position="82"/>
    </location>
</feature>
<keyword evidence="3" id="KW-0472">Membrane</keyword>
<feature type="domain" description="PABS" evidence="4">
    <location>
        <begin position="264"/>
        <end position="441"/>
    </location>
</feature>
<dbReference type="CDD" id="cd02440">
    <property type="entry name" value="AdoMet_MTases"/>
    <property type="match status" value="1"/>
</dbReference>
<dbReference type="InterPro" id="IPR030374">
    <property type="entry name" value="PABS"/>
</dbReference>
<comment type="caution">
    <text evidence="5">The sequence shown here is derived from an EMBL/GenBank/DDBJ whole genome shotgun (WGS) entry which is preliminary data.</text>
</comment>
<keyword evidence="3" id="KW-1133">Transmembrane helix</keyword>
<feature type="transmembrane region" description="Helical" evidence="3">
    <location>
        <begin position="546"/>
        <end position="566"/>
    </location>
</feature>
<dbReference type="AlphaFoldDB" id="A0A0W8FQN8"/>
<evidence type="ECO:0000259" key="4">
    <source>
        <dbReference type="PROSITE" id="PS51006"/>
    </source>
</evidence>
<feature type="transmembrane region" description="Helical" evidence="3">
    <location>
        <begin position="609"/>
        <end position="627"/>
    </location>
</feature>
<feature type="transmembrane region" description="Helical" evidence="3">
    <location>
        <begin position="25"/>
        <end position="51"/>
    </location>
</feature>
<protein>
    <recommendedName>
        <fullName evidence="4">PABS domain-containing protein</fullName>
    </recommendedName>
</protein>
<evidence type="ECO:0000256" key="1">
    <source>
        <dbReference type="ARBA" id="ARBA00007867"/>
    </source>
</evidence>
<evidence type="ECO:0000256" key="3">
    <source>
        <dbReference type="SAM" id="Phobius"/>
    </source>
</evidence>
<keyword evidence="2" id="KW-0808">Transferase</keyword>
<feature type="transmembrane region" description="Helical" evidence="3">
    <location>
        <begin position="578"/>
        <end position="597"/>
    </location>
</feature>
<reference evidence="5" key="1">
    <citation type="journal article" date="2015" name="Proc. Natl. Acad. Sci. U.S.A.">
        <title>Networks of energetic and metabolic interactions define dynamics in microbial communities.</title>
        <authorList>
            <person name="Embree M."/>
            <person name="Liu J.K."/>
            <person name="Al-Bassam M.M."/>
            <person name="Zengler K."/>
        </authorList>
    </citation>
    <scope>NUCLEOTIDE SEQUENCE</scope>
</reference>
<dbReference type="InterPro" id="IPR029063">
    <property type="entry name" value="SAM-dependent_MTases_sf"/>
</dbReference>
<dbReference type="Pfam" id="PF01564">
    <property type="entry name" value="Spermine_synth"/>
    <property type="match status" value="1"/>
</dbReference>
<dbReference type="HAMAP" id="MF_00198">
    <property type="entry name" value="Spermidine_synth"/>
    <property type="match status" value="1"/>
</dbReference>
<dbReference type="InterPro" id="IPR036259">
    <property type="entry name" value="MFS_trans_sf"/>
</dbReference>
<comment type="similarity">
    <text evidence="1">Belongs to the spermidine/spermine synthase family.</text>
</comment>
<feature type="transmembrane region" description="Helical" evidence="3">
    <location>
        <begin position="102"/>
        <end position="122"/>
    </location>
</feature>
<evidence type="ECO:0000256" key="2">
    <source>
        <dbReference type="ARBA" id="ARBA00022679"/>
    </source>
</evidence>
<feature type="transmembrane region" description="Helical" evidence="3">
    <location>
        <begin position="134"/>
        <end position="158"/>
    </location>
</feature>
<dbReference type="PANTHER" id="PTHR11558">
    <property type="entry name" value="SPERMIDINE/SPERMINE SYNTHASE"/>
    <property type="match status" value="1"/>
</dbReference>
<feature type="transmembrane region" description="Helical" evidence="3">
    <location>
        <begin position="191"/>
        <end position="208"/>
    </location>
</feature>
<dbReference type="SUPFAM" id="SSF103473">
    <property type="entry name" value="MFS general substrate transporter"/>
    <property type="match status" value="1"/>
</dbReference>
<gene>
    <name evidence="5" type="ORF">ASZ90_006976</name>
</gene>
<dbReference type="InterPro" id="IPR001045">
    <property type="entry name" value="Spermi_synthase"/>
</dbReference>
<dbReference type="PANTHER" id="PTHR11558:SF11">
    <property type="entry name" value="SPERMIDINE SYNTHASE"/>
    <property type="match status" value="1"/>
</dbReference>
<accession>A0A0W8FQN8</accession>
<dbReference type="SUPFAM" id="SSF53335">
    <property type="entry name" value="S-adenosyl-L-methionine-dependent methyltransferases"/>
    <property type="match status" value="1"/>
</dbReference>
<name>A0A0W8FQN8_9ZZZZ</name>
<dbReference type="EMBL" id="LNQE01000915">
    <property type="protein sequence ID" value="KUG23216.1"/>
    <property type="molecule type" value="Genomic_DNA"/>
</dbReference>
<dbReference type="PROSITE" id="PS51006">
    <property type="entry name" value="PABS_2"/>
    <property type="match status" value="1"/>
</dbReference>
<keyword evidence="3" id="KW-0812">Transmembrane</keyword>
<feature type="transmembrane region" description="Helical" evidence="3">
    <location>
        <begin position="681"/>
        <end position="714"/>
    </location>
</feature>
<proteinExistence type="inferred from homology"/>
<organism evidence="5">
    <name type="scientific">hydrocarbon metagenome</name>
    <dbReference type="NCBI Taxonomy" id="938273"/>
    <lineage>
        <taxon>unclassified sequences</taxon>
        <taxon>metagenomes</taxon>
        <taxon>ecological metagenomes</taxon>
    </lineage>
</organism>
<dbReference type="GO" id="GO:0016740">
    <property type="term" value="F:transferase activity"/>
    <property type="evidence" value="ECO:0007669"/>
    <property type="project" value="UniProtKB-KW"/>
</dbReference>
<evidence type="ECO:0000313" key="5">
    <source>
        <dbReference type="EMBL" id="KUG23216.1"/>
    </source>
</evidence>
<dbReference type="Gene3D" id="3.40.50.150">
    <property type="entry name" value="Vaccinia Virus protein VP39"/>
    <property type="match status" value="1"/>
</dbReference>
<sequence>MNLSLVAIGLVSILGQVVLLRELNVSFYGVELIYLLALGIWLFWTAVGAVIGRRIQSPSLNNIAILFILLGIAIPLDIAFIRYSRLLFSATPGAYLTFLQQLTVAVICILPAGLLSGLLFQWTAKIYIGEDRTLAVAYAIESMGGLIGGLFSTLFIMWGIRNCSVAIFCAVISIITSVIILKGLKKSPLRWIAITMICVSLALFWNVSSLDHWMTRWNHPNFLESKDSPYGRITVTKLYNQVSVWENDALAFETEGTDAEYFCHLTALQHQKPQDVLILGGGIEGIVSEIVKYKPRRIDYVELNPVMLNMAKKYLPDEIKKSLVEPNVHIIFADPRQYLEKSYTYDLILVGMPEPTSGQANRFYTREFFEQCSAKLNPGGILGFRLRTAENFWTKPLTSRNASIYSALQSVFPEVLFLPGTINIVTASQTTLPDSPETMSHRLQDMKITTRLISSNYIHYLFTNDRFFKTRDLLKKENALPNTDIRPVCYQYAFIIWLSKFFPRLALLDLSSIMDKKFFKQSLLLLCIILPVIFLLSRSRPAPRRALLVATAGFIGMVLETILILYYQAKHGVLYQDIGLLLMSFMAGLASGALTVNKAMLRQVKNQKTLRLYGAALLIGFCILCIFTEMKIIKSTSSGLIMISFLMATTGFLVAGIFTHASLYEVGDQKIIVSPLYSADLIGGFIGSLLGSLILIPLAGMSVTALIILLFAVLSLTLI</sequence>
<feature type="transmembrane region" description="Helical" evidence="3">
    <location>
        <begin position="639"/>
        <end position="661"/>
    </location>
</feature>
<feature type="transmembrane region" description="Helical" evidence="3">
    <location>
        <begin position="164"/>
        <end position="184"/>
    </location>
</feature>
<feature type="transmembrane region" description="Helical" evidence="3">
    <location>
        <begin position="522"/>
        <end position="540"/>
    </location>
</feature>